<name>A0A2N0BHI2_9LEPT</name>
<accession>A0A2N0B5H9</accession>
<reference evidence="1 3" key="2">
    <citation type="journal article" date="2018" name="Microb. Genom.">
        <title>Deciphering the unexplored Leptospira diversity from soils uncovers genomic evolution to virulence.</title>
        <authorList>
            <person name="Thibeaux R."/>
            <person name="Iraola G."/>
            <person name="Ferres I."/>
            <person name="Bierque E."/>
            <person name="Girault D."/>
            <person name="Soupe-Gilbert M.E."/>
            <person name="Picardeau M."/>
            <person name="Goarant C."/>
        </authorList>
    </citation>
    <scope>NUCLEOTIDE SEQUENCE [LARGE SCALE GENOMIC DNA]</scope>
    <source>
        <strain evidence="1 3">ATI7-C-A5</strain>
    </source>
</reference>
<comment type="caution">
    <text evidence="2">The sequence shown here is derived from an EMBL/GenBank/DDBJ whole genome shotgun (WGS) entry which is preliminary data.</text>
</comment>
<dbReference type="RefSeq" id="WP_100747866.1">
    <property type="nucleotide sequence ID" value="NZ_NPEF02000040.1"/>
</dbReference>
<dbReference type="AlphaFoldDB" id="A0A2N0BHI2"/>
<evidence type="ECO:0000313" key="2">
    <source>
        <dbReference type="EMBL" id="PJZ91805.1"/>
    </source>
</evidence>
<keyword evidence="3" id="KW-1185">Reference proteome</keyword>
<proteinExistence type="predicted"/>
<dbReference type="OrthoDB" id="347361at2"/>
<evidence type="ECO:0000313" key="3">
    <source>
        <dbReference type="Proteomes" id="UP000232122"/>
    </source>
</evidence>
<dbReference type="Proteomes" id="UP000232122">
    <property type="component" value="Unassembled WGS sequence"/>
</dbReference>
<sequence>MKDFSWFKKEEFVYLYLNKFDTWDSFDDALDLIYNSLNVTFSVPKNGPYTRTSEFEFEEEKLTLFYHEDIGCCILGSLAQEGILQNIAKMIYGTEESISEKQ</sequence>
<reference evidence="1" key="3">
    <citation type="submission" date="2023-10" db="EMBL/GenBank/DDBJ databases">
        <authorList>
            <person name="Picardeau M."/>
            <person name="Thibeaux R."/>
        </authorList>
    </citation>
    <scope>NUCLEOTIDE SEQUENCE</scope>
    <source>
        <strain evidence="1">ATI7-C-A5</strain>
    </source>
</reference>
<evidence type="ECO:0008006" key="4">
    <source>
        <dbReference type="Google" id="ProtNLM"/>
    </source>
</evidence>
<gene>
    <name evidence="1" type="ORF">CH379_019750</name>
    <name evidence="2" type="ORF">CH379_16635</name>
</gene>
<dbReference type="EMBL" id="NPEF01000212">
    <property type="protein sequence ID" value="PJZ91805.1"/>
    <property type="molecule type" value="Genomic_DNA"/>
</dbReference>
<reference evidence="2" key="1">
    <citation type="submission" date="2017-07" db="EMBL/GenBank/DDBJ databases">
        <title>Leptospira spp. isolated from tropical soils.</title>
        <authorList>
            <person name="Thibeaux R."/>
            <person name="Iraola G."/>
            <person name="Ferres I."/>
            <person name="Bierque E."/>
            <person name="Girault D."/>
            <person name="Soupe-Gilbert M.-E."/>
            <person name="Picardeau M."/>
            <person name="Goarant C."/>
        </authorList>
    </citation>
    <scope>NUCLEOTIDE SEQUENCE [LARGE SCALE GENOMIC DNA]</scope>
    <source>
        <strain evidence="2">ATI7-C-A5</strain>
    </source>
</reference>
<evidence type="ECO:0000313" key="1">
    <source>
        <dbReference type="EMBL" id="MDV6237867.1"/>
    </source>
</evidence>
<accession>A0A2N0BHI2</accession>
<dbReference type="EMBL" id="NPEF02000040">
    <property type="protein sequence ID" value="MDV6237867.1"/>
    <property type="molecule type" value="Genomic_DNA"/>
</dbReference>
<protein>
    <recommendedName>
        <fullName evidence="4">DUF3630 family protein</fullName>
    </recommendedName>
</protein>
<organism evidence="2">
    <name type="scientific">Leptospira ellisii</name>
    <dbReference type="NCBI Taxonomy" id="2023197"/>
    <lineage>
        <taxon>Bacteria</taxon>
        <taxon>Pseudomonadati</taxon>
        <taxon>Spirochaetota</taxon>
        <taxon>Spirochaetia</taxon>
        <taxon>Leptospirales</taxon>
        <taxon>Leptospiraceae</taxon>
        <taxon>Leptospira</taxon>
    </lineage>
</organism>